<dbReference type="Pfam" id="PF22725">
    <property type="entry name" value="GFO_IDH_MocA_C3"/>
    <property type="match status" value="1"/>
</dbReference>
<keyword evidence="3" id="KW-0520">NAD</keyword>
<evidence type="ECO:0000313" key="6">
    <source>
        <dbReference type="EMBL" id="QAY62938.1"/>
    </source>
</evidence>
<dbReference type="Pfam" id="PF01408">
    <property type="entry name" value="GFO_IDH_MocA"/>
    <property type="match status" value="1"/>
</dbReference>
<sequence>MTALRIAIVGYGGSGRGIHARLVREVGLAVTAVVTRDPGRRQQAASDWPGARLHDDLDALVAARSGYDVVVVTSPTSLHAEHAAHLARAGIPFVLDKPIGVDAHEARAVLAEAAATSTPFTVFHNRRWDPEQLTLAAAIARGDLGDVHTFERRWERWRPQPQQRWKENDVVGGGLLLDLGPHLVDSATQLFGRVTSVWAQTRRLTTPTEDDVFLVLQHEPGGGLARSAHGVVSRLWAGSVVGAPGPRTRALGTRGAYVVTTYEQDGSPFEVLDSGAPEDSEGWLARGRERTSVPRAPGGHVDFYRALVAWLQDDGDIPVDPADAVRTAEVLDAARVSGRDGRTIHV</sequence>
<feature type="domain" description="GFO/IDH/MocA-like oxidoreductase" evidence="5">
    <location>
        <begin position="134"/>
        <end position="257"/>
    </location>
</feature>
<reference evidence="6 7" key="1">
    <citation type="submission" date="2019-01" db="EMBL/GenBank/DDBJ databases">
        <title>Genome sequencing of strain 2JSPR-7.</title>
        <authorList>
            <person name="Heo J."/>
            <person name="Kim S.-J."/>
            <person name="Kim J.-S."/>
            <person name="Hong S.-B."/>
            <person name="Kwon S.-W."/>
        </authorList>
    </citation>
    <scope>NUCLEOTIDE SEQUENCE [LARGE SCALE GENOMIC DNA]</scope>
    <source>
        <strain evidence="6 7">2JSPR-7</strain>
    </source>
</reference>
<dbReference type="OrthoDB" id="256869at2"/>
<dbReference type="InterPro" id="IPR055170">
    <property type="entry name" value="GFO_IDH_MocA-like_dom"/>
</dbReference>
<dbReference type="InterPro" id="IPR051317">
    <property type="entry name" value="Gfo/Idh/MocA_oxidoreduct"/>
</dbReference>
<dbReference type="GO" id="GO:0000166">
    <property type="term" value="F:nucleotide binding"/>
    <property type="evidence" value="ECO:0007669"/>
    <property type="project" value="InterPro"/>
</dbReference>
<keyword evidence="7" id="KW-1185">Reference proteome</keyword>
<dbReference type="Gene3D" id="3.30.360.10">
    <property type="entry name" value="Dihydrodipicolinate Reductase, domain 2"/>
    <property type="match status" value="1"/>
</dbReference>
<protein>
    <submittedName>
        <fullName evidence="6">Gfo/Idh/MocA family oxidoreductase</fullName>
    </submittedName>
</protein>
<dbReference type="EMBL" id="CP035495">
    <property type="protein sequence ID" value="QAY62938.1"/>
    <property type="molecule type" value="Genomic_DNA"/>
</dbReference>
<evidence type="ECO:0000256" key="1">
    <source>
        <dbReference type="ARBA" id="ARBA00010928"/>
    </source>
</evidence>
<dbReference type="SUPFAM" id="SSF55347">
    <property type="entry name" value="Glyceraldehyde-3-phosphate dehydrogenase-like, C-terminal domain"/>
    <property type="match status" value="1"/>
</dbReference>
<evidence type="ECO:0000256" key="2">
    <source>
        <dbReference type="ARBA" id="ARBA00023002"/>
    </source>
</evidence>
<evidence type="ECO:0000259" key="5">
    <source>
        <dbReference type="Pfam" id="PF22725"/>
    </source>
</evidence>
<dbReference type="Proteomes" id="UP000291758">
    <property type="component" value="Chromosome"/>
</dbReference>
<dbReference type="SUPFAM" id="SSF51735">
    <property type="entry name" value="NAD(P)-binding Rossmann-fold domains"/>
    <property type="match status" value="1"/>
</dbReference>
<dbReference type="GO" id="GO:0016491">
    <property type="term" value="F:oxidoreductase activity"/>
    <property type="evidence" value="ECO:0007669"/>
    <property type="project" value="UniProtKB-KW"/>
</dbReference>
<evidence type="ECO:0000259" key="4">
    <source>
        <dbReference type="Pfam" id="PF01408"/>
    </source>
</evidence>
<dbReference type="Gene3D" id="3.40.50.720">
    <property type="entry name" value="NAD(P)-binding Rossmann-like Domain"/>
    <property type="match status" value="1"/>
</dbReference>
<gene>
    <name evidence="6" type="ORF">ET495_06435</name>
</gene>
<dbReference type="KEGG" id="xyl:ET495_06435"/>
<dbReference type="AlphaFoldDB" id="A0A4P6EY03"/>
<dbReference type="PANTHER" id="PTHR43708">
    <property type="entry name" value="CONSERVED EXPRESSED OXIDOREDUCTASE (EUROFUNG)"/>
    <property type="match status" value="1"/>
</dbReference>
<comment type="similarity">
    <text evidence="1">Belongs to the Gfo/Idh/MocA family.</text>
</comment>
<dbReference type="PANTHER" id="PTHR43708:SF5">
    <property type="entry name" value="CONSERVED EXPRESSED OXIDOREDUCTASE (EUROFUNG)-RELATED"/>
    <property type="match status" value="1"/>
</dbReference>
<name>A0A4P6EY03_9MICO</name>
<accession>A0A4P6EY03</accession>
<proteinExistence type="inferred from homology"/>
<evidence type="ECO:0000256" key="3">
    <source>
        <dbReference type="ARBA" id="ARBA00023027"/>
    </source>
</evidence>
<dbReference type="InterPro" id="IPR036291">
    <property type="entry name" value="NAD(P)-bd_dom_sf"/>
</dbReference>
<evidence type="ECO:0000313" key="7">
    <source>
        <dbReference type="Proteomes" id="UP000291758"/>
    </source>
</evidence>
<dbReference type="InterPro" id="IPR000683">
    <property type="entry name" value="Gfo/Idh/MocA-like_OxRdtase_N"/>
</dbReference>
<organism evidence="6 7">
    <name type="scientific">Xylanimonas allomyrinae</name>
    <dbReference type="NCBI Taxonomy" id="2509459"/>
    <lineage>
        <taxon>Bacteria</taxon>
        <taxon>Bacillati</taxon>
        <taxon>Actinomycetota</taxon>
        <taxon>Actinomycetes</taxon>
        <taxon>Micrococcales</taxon>
        <taxon>Promicromonosporaceae</taxon>
        <taxon>Xylanimonas</taxon>
    </lineage>
</organism>
<dbReference type="RefSeq" id="WP_129203561.1">
    <property type="nucleotide sequence ID" value="NZ_CP035495.1"/>
</dbReference>
<keyword evidence="2" id="KW-0560">Oxidoreductase</keyword>
<feature type="domain" description="Gfo/Idh/MocA-like oxidoreductase N-terminal" evidence="4">
    <location>
        <begin position="4"/>
        <end position="123"/>
    </location>
</feature>